<evidence type="ECO:0008006" key="3">
    <source>
        <dbReference type="Google" id="ProtNLM"/>
    </source>
</evidence>
<evidence type="ECO:0000313" key="1">
    <source>
        <dbReference type="EMBL" id="ONH30758.1"/>
    </source>
</evidence>
<dbReference type="AlphaFoldDB" id="A0A1V2IC38"/>
<accession>A0A1V2IC38</accession>
<evidence type="ECO:0000313" key="2">
    <source>
        <dbReference type="Proteomes" id="UP000188929"/>
    </source>
</evidence>
<gene>
    <name evidence="1" type="ORF">BL253_11560</name>
</gene>
<name>A0A1V2IC38_9ACTN</name>
<dbReference type="SUPFAM" id="SSF54427">
    <property type="entry name" value="NTF2-like"/>
    <property type="match status" value="1"/>
</dbReference>
<organism evidence="1 2">
    <name type="scientific">Pseudofrankia asymbiotica</name>
    <dbReference type="NCBI Taxonomy" id="1834516"/>
    <lineage>
        <taxon>Bacteria</taxon>
        <taxon>Bacillati</taxon>
        <taxon>Actinomycetota</taxon>
        <taxon>Actinomycetes</taxon>
        <taxon>Frankiales</taxon>
        <taxon>Frankiaceae</taxon>
        <taxon>Pseudofrankia</taxon>
    </lineage>
</organism>
<proteinExistence type="predicted"/>
<dbReference type="Proteomes" id="UP000188929">
    <property type="component" value="Unassembled WGS sequence"/>
</dbReference>
<dbReference type="Gene3D" id="3.10.450.50">
    <property type="match status" value="1"/>
</dbReference>
<dbReference type="RefSeq" id="WP_076816317.1">
    <property type="nucleotide sequence ID" value="NZ_MOMC01000022.1"/>
</dbReference>
<dbReference type="EMBL" id="MOMC01000022">
    <property type="protein sequence ID" value="ONH30758.1"/>
    <property type="molecule type" value="Genomic_DNA"/>
</dbReference>
<dbReference type="InterPro" id="IPR032710">
    <property type="entry name" value="NTF2-like_dom_sf"/>
</dbReference>
<sequence length="119" mass="13348">MTPEELFAEWTAAWVTRDPAERLRRFEACCVDEVEFVPPDERPVVRGRRALADHVTEHTAAWPDGVTAVLAGPPVGDHDWRRAYVRWIFPSAVLVGLDIIRVENGKIATMLVFAEGAQP</sequence>
<protein>
    <recommendedName>
        <fullName evidence="3">SnoaL-like domain-containing protein</fullName>
    </recommendedName>
</protein>
<keyword evidence="2" id="KW-1185">Reference proteome</keyword>
<comment type="caution">
    <text evidence="1">The sequence shown here is derived from an EMBL/GenBank/DDBJ whole genome shotgun (WGS) entry which is preliminary data.</text>
</comment>
<dbReference type="OrthoDB" id="9182871at2"/>
<reference evidence="2" key="1">
    <citation type="submission" date="2016-10" db="EMBL/GenBank/DDBJ databases">
        <title>Frankia sp. NRRL B-16386 Genome sequencing.</title>
        <authorList>
            <person name="Ghodhbane-Gtari F."/>
            <person name="Swanson E."/>
            <person name="Gueddou A."/>
            <person name="Hezbri K."/>
            <person name="Ktari K."/>
            <person name="Nouioui I."/>
            <person name="Morris K."/>
            <person name="Simpson S."/>
            <person name="Abebe-Akele F."/>
            <person name="Thomas K."/>
            <person name="Gtari M."/>
            <person name="Tisa L.S."/>
        </authorList>
    </citation>
    <scope>NUCLEOTIDE SEQUENCE [LARGE SCALE GENOMIC DNA]</scope>
    <source>
        <strain evidence="2">NRRL B-16386</strain>
    </source>
</reference>
<dbReference type="STRING" id="1834516.BL253_11560"/>